<name>A0A6F8VBE5_9PROT</name>
<dbReference type="KEGG" id="slac:SKTS_18700"/>
<dbReference type="AlphaFoldDB" id="A0A6F8VBE5"/>
<dbReference type="Proteomes" id="UP000502260">
    <property type="component" value="Chromosome"/>
</dbReference>
<dbReference type="PANTHER" id="PTHR35867">
    <property type="entry name" value="PROTEIN RSEC"/>
    <property type="match status" value="1"/>
</dbReference>
<evidence type="ECO:0008006" key="4">
    <source>
        <dbReference type="Google" id="ProtNLM"/>
    </source>
</evidence>
<dbReference type="RefSeq" id="WP_173063801.1">
    <property type="nucleotide sequence ID" value="NZ_AP022853.1"/>
</dbReference>
<dbReference type="EMBL" id="AP022853">
    <property type="protein sequence ID" value="BCB26984.1"/>
    <property type="molecule type" value="Genomic_DNA"/>
</dbReference>
<dbReference type="PIRSF" id="PIRSF004923">
    <property type="entry name" value="RseC"/>
    <property type="match status" value="1"/>
</dbReference>
<dbReference type="Pfam" id="PF04246">
    <property type="entry name" value="RseC_MucC"/>
    <property type="match status" value="1"/>
</dbReference>
<proteinExistence type="predicted"/>
<reference evidence="3" key="1">
    <citation type="submission" date="2020-03" db="EMBL/GenBank/DDBJ databases">
        <title>Complete genome sequence of sulfur-oxidizing bacterium skT11.</title>
        <authorList>
            <person name="Kanda M."/>
            <person name="Kojima H."/>
            <person name="Fukui M."/>
        </authorList>
    </citation>
    <scope>NUCLEOTIDE SEQUENCE [LARGE SCALE GENOMIC DNA]</scope>
    <source>
        <strain evidence="3">skT11</strain>
    </source>
</reference>
<feature type="transmembrane region" description="Helical" evidence="1">
    <location>
        <begin position="107"/>
        <end position="127"/>
    </location>
</feature>
<organism evidence="2 3">
    <name type="scientific">Sulfurimicrobium lacus</name>
    <dbReference type="NCBI Taxonomy" id="2715678"/>
    <lineage>
        <taxon>Bacteria</taxon>
        <taxon>Pseudomonadati</taxon>
        <taxon>Pseudomonadota</taxon>
        <taxon>Betaproteobacteria</taxon>
        <taxon>Nitrosomonadales</taxon>
        <taxon>Sulfuricellaceae</taxon>
        <taxon>Sulfurimicrobium</taxon>
    </lineage>
</organism>
<dbReference type="InterPro" id="IPR026268">
    <property type="entry name" value="RseC"/>
</dbReference>
<evidence type="ECO:0000313" key="2">
    <source>
        <dbReference type="EMBL" id="BCB26984.1"/>
    </source>
</evidence>
<evidence type="ECO:0000256" key="1">
    <source>
        <dbReference type="SAM" id="Phobius"/>
    </source>
</evidence>
<gene>
    <name evidence="2" type="ORF">SKTS_18700</name>
</gene>
<feature type="transmembrane region" description="Helical" evidence="1">
    <location>
        <begin position="79"/>
        <end position="101"/>
    </location>
</feature>
<keyword evidence="1" id="KW-0472">Membrane</keyword>
<keyword evidence="3" id="KW-1185">Reference proteome</keyword>
<keyword evidence="1" id="KW-1133">Transmembrane helix</keyword>
<dbReference type="PANTHER" id="PTHR35867:SF1">
    <property type="entry name" value="PROTEIN RSEC"/>
    <property type="match status" value="1"/>
</dbReference>
<sequence>MLEAEGVIVKIGQEGVFVETSRVPACGSCSSKEGCGTSTLSQLLGSKSSSFKVLNPIGAALGERVVIGMEEAALLKSSVLVYLVPLAFLMAGAILGGWLAPAHLKDAYAIGGVLVGLVLGFVALKWISASAGENRQFQPVILRRVFPQNVVKFAGGRER</sequence>
<accession>A0A6F8VBE5</accession>
<protein>
    <recommendedName>
        <fullName evidence="4">SoxR reducing system protein RseC</fullName>
    </recommendedName>
</protein>
<dbReference type="InterPro" id="IPR007359">
    <property type="entry name" value="SigmaE_reg_RseC_MucC"/>
</dbReference>
<evidence type="ECO:0000313" key="3">
    <source>
        <dbReference type="Proteomes" id="UP000502260"/>
    </source>
</evidence>
<keyword evidence="1" id="KW-0812">Transmembrane</keyword>